<dbReference type="EMBL" id="JAQQWN010000006">
    <property type="protein sequence ID" value="KAK8080903.1"/>
    <property type="molecule type" value="Genomic_DNA"/>
</dbReference>
<evidence type="ECO:0000313" key="3">
    <source>
        <dbReference type="Proteomes" id="UP001433268"/>
    </source>
</evidence>
<evidence type="ECO:0000256" key="1">
    <source>
        <dbReference type="SAM" id="Phobius"/>
    </source>
</evidence>
<dbReference type="Proteomes" id="UP001433268">
    <property type="component" value="Unassembled WGS sequence"/>
</dbReference>
<proteinExistence type="predicted"/>
<protein>
    <submittedName>
        <fullName evidence="2">Uncharacterized protein</fullName>
    </submittedName>
</protein>
<keyword evidence="1" id="KW-0472">Membrane</keyword>
<keyword evidence="1" id="KW-1133">Transmembrane helix</keyword>
<reference evidence="2 3" key="1">
    <citation type="submission" date="2023-01" db="EMBL/GenBank/DDBJ databases">
        <title>Analysis of 21 Apiospora genomes using comparative genomics revels a genus with tremendous synthesis potential of carbohydrate active enzymes and secondary metabolites.</title>
        <authorList>
            <person name="Sorensen T."/>
        </authorList>
    </citation>
    <scope>NUCLEOTIDE SEQUENCE [LARGE SCALE GENOMIC DNA]</scope>
    <source>
        <strain evidence="2 3">CBS 114990</strain>
    </source>
</reference>
<gene>
    <name evidence="2" type="ORF">PG997_008721</name>
</gene>
<keyword evidence="3" id="KW-1185">Reference proteome</keyword>
<keyword evidence="1" id="KW-0812">Transmembrane</keyword>
<comment type="caution">
    <text evidence="2">The sequence shown here is derived from an EMBL/GenBank/DDBJ whole genome shotgun (WGS) entry which is preliminary data.</text>
</comment>
<sequence length="108" mass="11728">MEHSTILGAEVVLPLLLYCLIIYILYPQALTVIPYYVDPAKRRQSDQPAVGVLYGRLHELLSPTMARSLALGSPVCGIRITTDGEMPSHPVLRPKLFGAPTGLSAKAD</sequence>
<evidence type="ECO:0000313" key="2">
    <source>
        <dbReference type="EMBL" id="KAK8080903.1"/>
    </source>
</evidence>
<dbReference type="GeneID" id="92046096"/>
<dbReference type="RefSeq" id="XP_066668378.1">
    <property type="nucleotide sequence ID" value="XM_066813036.1"/>
</dbReference>
<accession>A0ABR1WBT9</accession>
<feature type="transmembrane region" description="Helical" evidence="1">
    <location>
        <begin position="15"/>
        <end position="37"/>
    </location>
</feature>
<organism evidence="2 3">
    <name type="scientific">Apiospora hydei</name>
    <dbReference type="NCBI Taxonomy" id="1337664"/>
    <lineage>
        <taxon>Eukaryota</taxon>
        <taxon>Fungi</taxon>
        <taxon>Dikarya</taxon>
        <taxon>Ascomycota</taxon>
        <taxon>Pezizomycotina</taxon>
        <taxon>Sordariomycetes</taxon>
        <taxon>Xylariomycetidae</taxon>
        <taxon>Amphisphaeriales</taxon>
        <taxon>Apiosporaceae</taxon>
        <taxon>Apiospora</taxon>
    </lineage>
</organism>
<name>A0ABR1WBT9_9PEZI</name>